<accession>C1N3I1</accession>
<dbReference type="RefSeq" id="XP_003062381.1">
    <property type="nucleotide sequence ID" value="XM_003062335.1"/>
</dbReference>
<name>C1N3I1_MICPC</name>
<dbReference type="PANTHER" id="PTHR35479:SF4">
    <property type="entry name" value="OS01G0750800 PROTEIN"/>
    <property type="match status" value="1"/>
</dbReference>
<dbReference type="OMA" id="GGMEAHK"/>
<protein>
    <submittedName>
        <fullName evidence="2">Predicted protein</fullName>
    </submittedName>
</protein>
<dbReference type="AlphaFoldDB" id="C1N3I1"/>
<evidence type="ECO:0000256" key="1">
    <source>
        <dbReference type="SAM" id="Phobius"/>
    </source>
</evidence>
<feature type="transmembrane region" description="Helical" evidence="1">
    <location>
        <begin position="38"/>
        <end position="56"/>
    </location>
</feature>
<dbReference type="GeneID" id="9687821"/>
<dbReference type="KEGG" id="mpp:MICPUCDRAFT_52181"/>
<dbReference type="OrthoDB" id="504268at2759"/>
<dbReference type="eggNOG" id="ENOG502S3S1">
    <property type="taxonomic scope" value="Eukaryota"/>
</dbReference>
<dbReference type="STRING" id="564608.C1N3I1"/>
<organism evidence="3">
    <name type="scientific">Micromonas pusilla (strain CCMP1545)</name>
    <name type="common">Picoplanktonic green alga</name>
    <dbReference type="NCBI Taxonomy" id="564608"/>
    <lineage>
        <taxon>Eukaryota</taxon>
        <taxon>Viridiplantae</taxon>
        <taxon>Chlorophyta</taxon>
        <taxon>Mamiellophyceae</taxon>
        <taxon>Mamiellales</taxon>
        <taxon>Mamiellaceae</taxon>
        <taxon>Micromonas</taxon>
    </lineage>
</organism>
<keyword evidence="3" id="KW-1185">Reference proteome</keyword>
<keyword evidence="1" id="KW-1133">Transmembrane helix</keyword>
<keyword evidence="1" id="KW-0472">Membrane</keyword>
<evidence type="ECO:0000313" key="3">
    <source>
        <dbReference type="Proteomes" id="UP000001876"/>
    </source>
</evidence>
<reference evidence="2 3" key="1">
    <citation type="journal article" date="2009" name="Science">
        <title>Green evolution and dynamic adaptations revealed by genomes of the marine picoeukaryotes Micromonas.</title>
        <authorList>
            <person name="Worden A.Z."/>
            <person name="Lee J.H."/>
            <person name="Mock T."/>
            <person name="Rouze P."/>
            <person name="Simmons M.P."/>
            <person name="Aerts A.L."/>
            <person name="Allen A.E."/>
            <person name="Cuvelier M.L."/>
            <person name="Derelle E."/>
            <person name="Everett M.V."/>
            <person name="Foulon E."/>
            <person name="Grimwood J."/>
            <person name="Gundlach H."/>
            <person name="Henrissat B."/>
            <person name="Napoli C."/>
            <person name="McDonald S.M."/>
            <person name="Parker M.S."/>
            <person name="Rombauts S."/>
            <person name="Salamov A."/>
            <person name="Von Dassow P."/>
            <person name="Badger J.H."/>
            <person name="Coutinho P.M."/>
            <person name="Demir E."/>
            <person name="Dubchak I."/>
            <person name="Gentemann C."/>
            <person name="Eikrem W."/>
            <person name="Gready J.E."/>
            <person name="John U."/>
            <person name="Lanier W."/>
            <person name="Lindquist E.A."/>
            <person name="Lucas S."/>
            <person name="Mayer K.F."/>
            <person name="Moreau H."/>
            <person name="Not F."/>
            <person name="Otillar R."/>
            <person name="Panaud O."/>
            <person name="Pangilinan J."/>
            <person name="Paulsen I."/>
            <person name="Piegu B."/>
            <person name="Poliakov A."/>
            <person name="Robbens S."/>
            <person name="Schmutz J."/>
            <person name="Toulza E."/>
            <person name="Wyss T."/>
            <person name="Zelensky A."/>
            <person name="Zhou K."/>
            <person name="Armbrust E.V."/>
            <person name="Bhattacharya D."/>
            <person name="Goodenough U.W."/>
            <person name="Van de Peer Y."/>
            <person name="Grigoriev I.V."/>
        </authorList>
    </citation>
    <scope>NUCLEOTIDE SEQUENCE [LARGE SCALE GENOMIC DNA]</scope>
    <source>
        <strain evidence="2 3">CCMP1545</strain>
    </source>
</reference>
<keyword evidence="1" id="KW-0812">Transmembrane</keyword>
<dbReference type="PANTHER" id="PTHR35479">
    <property type="entry name" value="UNNAMED PRODUCT"/>
    <property type="match status" value="1"/>
</dbReference>
<dbReference type="EMBL" id="GG663746">
    <property type="protein sequence ID" value="EEH53200.1"/>
    <property type="molecule type" value="Genomic_DNA"/>
</dbReference>
<sequence length="75" mass="8443">MAGGPKLPTDVRPNQFVEANAYAREVVERGFRFSPKNLGVIAIFGAIIPWCMYKGITNEFAVSDSKYGRAEKKFW</sequence>
<proteinExistence type="predicted"/>
<evidence type="ECO:0000313" key="2">
    <source>
        <dbReference type="EMBL" id="EEH53200.1"/>
    </source>
</evidence>
<dbReference type="Proteomes" id="UP000001876">
    <property type="component" value="Unassembled WGS sequence"/>
</dbReference>
<gene>
    <name evidence="2" type="ORF">MICPUCDRAFT_52181</name>
</gene>